<evidence type="ECO:0000313" key="2">
    <source>
        <dbReference type="Proteomes" id="UP000190449"/>
    </source>
</evidence>
<dbReference type="EMBL" id="FUWU01000054">
    <property type="protein sequence ID" value="SKA07634.1"/>
    <property type="molecule type" value="Genomic_DNA"/>
</dbReference>
<gene>
    <name evidence="1" type="ORF">SAMN02745108_02424</name>
</gene>
<organism evidence="1 2">
    <name type="scientific">Fibrobacter intestinalis</name>
    <dbReference type="NCBI Taxonomy" id="28122"/>
    <lineage>
        <taxon>Bacteria</taxon>
        <taxon>Pseudomonadati</taxon>
        <taxon>Fibrobacterota</taxon>
        <taxon>Fibrobacteria</taxon>
        <taxon>Fibrobacterales</taxon>
        <taxon>Fibrobacteraceae</taxon>
        <taxon>Fibrobacter</taxon>
    </lineage>
</organism>
<reference evidence="1 2" key="1">
    <citation type="submission" date="2017-02" db="EMBL/GenBank/DDBJ databases">
        <authorList>
            <person name="Peterson S.W."/>
        </authorList>
    </citation>
    <scope>NUCLEOTIDE SEQUENCE [LARGE SCALE GENOMIC DNA]</scope>
    <source>
        <strain evidence="1 2">ATCC 43854</strain>
    </source>
</reference>
<dbReference type="Proteomes" id="UP000190449">
    <property type="component" value="Unassembled WGS sequence"/>
</dbReference>
<name>A0A1T4QVC1_9BACT</name>
<evidence type="ECO:0000313" key="1">
    <source>
        <dbReference type="EMBL" id="SKA07634.1"/>
    </source>
</evidence>
<dbReference type="Gene3D" id="2.160.20.110">
    <property type="match status" value="1"/>
</dbReference>
<evidence type="ECO:0008006" key="3">
    <source>
        <dbReference type="Google" id="ProtNLM"/>
    </source>
</evidence>
<protein>
    <recommendedName>
        <fullName evidence="3">Listeria/Bacterioides repeat-containing protein</fullName>
    </recommendedName>
</protein>
<sequence length="396" mass="43257">MNAGPVSGPVSSTKANHVGGIAGWNSGTVSVCTNSGLVEGDKSAGIVGYNENMVTDCRSLVLTSKRRGKYAGLVYQNKKSSTPWVVATIRNSFSVANHAFGGIMDSFENEGTVANCYYDSAVYTNSIPLGREIPNAEMRTSDMQSDRFAWILNTTNGDSAHSGIWSRDSVGYPIFADSLHKPIYKVVFDNGRDSMDCFTNYKGLIPFPSDPDQPGKLFRGWFTDDGDKIDNLTIFSKDQTVHAAYTDLYFSIRFFDSDWSLLDSQYVKYGEFPVYGGPIPKKTSSGKYEYVFSGWSPTLKAVTGAVTYTAVFDSTRIIPQAVPVTVPFSPTRSVTASGRNFQIHAAPVGKSYALFDLQGKVLAKGRIESSEMTISAPRAGSYIIRVGNRSVRMNAR</sequence>
<accession>A0A1T4QVC1</accession>
<proteinExistence type="predicted"/>
<dbReference type="AlphaFoldDB" id="A0A1T4QVC1"/>